<keyword evidence="7" id="KW-1185">Reference proteome</keyword>
<proteinExistence type="predicted"/>
<gene>
    <name evidence="6" type="ORF">FEF27_04185</name>
</gene>
<reference evidence="6 7" key="1">
    <citation type="submission" date="2019-05" db="EMBL/GenBank/DDBJ databases">
        <title>Nesterenkonia sp. GY239, isolated from the Southern Atlantic Ocean.</title>
        <authorList>
            <person name="Zhang G."/>
        </authorList>
    </citation>
    <scope>NUCLEOTIDE SEQUENCE [LARGE SCALE GENOMIC DNA]</scope>
    <source>
        <strain evidence="6 7">GY239</strain>
    </source>
</reference>
<dbReference type="AlphaFoldDB" id="A0A5R9AF30"/>
<keyword evidence="3" id="KW-1133">Transmembrane helix</keyword>
<feature type="region of interest" description="Disordered" evidence="5">
    <location>
        <begin position="182"/>
        <end position="213"/>
    </location>
</feature>
<dbReference type="RefSeq" id="WP_138169609.1">
    <property type="nucleotide sequence ID" value="NZ_VAWA01000004.1"/>
</dbReference>
<organism evidence="6 7">
    <name type="scientific">Nesterenkonia sphaerica</name>
    <dbReference type="NCBI Taxonomy" id="1804988"/>
    <lineage>
        <taxon>Bacteria</taxon>
        <taxon>Bacillati</taxon>
        <taxon>Actinomycetota</taxon>
        <taxon>Actinomycetes</taxon>
        <taxon>Micrococcales</taxon>
        <taxon>Micrococcaceae</taxon>
        <taxon>Nesterenkonia</taxon>
    </lineage>
</organism>
<name>A0A5R9AF30_9MICC</name>
<feature type="compositionally biased region" description="Basic and acidic residues" evidence="5">
    <location>
        <begin position="182"/>
        <end position="194"/>
    </location>
</feature>
<comment type="caution">
    <text evidence="6">The sequence shown here is derived from an EMBL/GenBank/DDBJ whole genome shotgun (WGS) entry which is preliminary data.</text>
</comment>
<dbReference type="GO" id="GO:0016020">
    <property type="term" value="C:membrane"/>
    <property type="evidence" value="ECO:0007669"/>
    <property type="project" value="UniProtKB-SubCell"/>
</dbReference>
<evidence type="ECO:0000313" key="7">
    <source>
        <dbReference type="Proteomes" id="UP000306544"/>
    </source>
</evidence>
<evidence type="ECO:0000256" key="5">
    <source>
        <dbReference type="SAM" id="MobiDB-lite"/>
    </source>
</evidence>
<evidence type="ECO:0000313" key="6">
    <source>
        <dbReference type="EMBL" id="TLP77379.1"/>
    </source>
</evidence>
<protein>
    <submittedName>
        <fullName evidence="6">DoxX family protein</fullName>
    </submittedName>
</protein>
<keyword evidence="2" id="KW-0812">Transmembrane</keyword>
<keyword evidence="4" id="KW-0472">Membrane</keyword>
<dbReference type="EMBL" id="VAWA01000004">
    <property type="protein sequence ID" value="TLP77379.1"/>
    <property type="molecule type" value="Genomic_DNA"/>
</dbReference>
<dbReference type="Pfam" id="PF07681">
    <property type="entry name" value="DoxX"/>
    <property type="match status" value="1"/>
</dbReference>
<dbReference type="OrthoDB" id="329282at2"/>
<evidence type="ECO:0000256" key="4">
    <source>
        <dbReference type="ARBA" id="ARBA00023136"/>
    </source>
</evidence>
<evidence type="ECO:0000256" key="2">
    <source>
        <dbReference type="ARBA" id="ARBA00022692"/>
    </source>
</evidence>
<dbReference type="Proteomes" id="UP000306544">
    <property type="component" value="Unassembled WGS sequence"/>
</dbReference>
<evidence type="ECO:0000256" key="1">
    <source>
        <dbReference type="ARBA" id="ARBA00004141"/>
    </source>
</evidence>
<sequence>MTLIRKFARPLLGATFIYDGVEKLRNPDEAAEELSPALNDISGFVPQAEQLSANPRLTAQVLGGVQVAAGLALAVGKFPRVAAFALSGAHKLNSYAEFRSAELQSPGDEVVQRKILLKNIAILGGLSFALVDLNGRPSLAWRAEHISKRAKKQGTRFGDNTRKWAEHLGDDAAKTLSSWEKDAKKSFKKTEKQARKAVRSAAAQANKAKDKVS</sequence>
<accession>A0A5R9AF30</accession>
<comment type="subcellular location">
    <subcellularLocation>
        <location evidence="1">Membrane</location>
        <topology evidence="1">Multi-pass membrane protein</topology>
    </subcellularLocation>
</comment>
<evidence type="ECO:0000256" key="3">
    <source>
        <dbReference type="ARBA" id="ARBA00022989"/>
    </source>
</evidence>
<dbReference type="InterPro" id="IPR032808">
    <property type="entry name" value="DoxX"/>
</dbReference>